<reference evidence="1" key="1">
    <citation type="submission" date="2021-02" db="EMBL/GenBank/DDBJ databases">
        <authorList>
            <consortium name="DOE Joint Genome Institute"/>
            <person name="Ahrendt S."/>
            <person name="Looney B.P."/>
            <person name="Miyauchi S."/>
            <person name="Morin E."/>
            <person name="Drula E."/>
            <person name="Courty P.E."/>
            <person name="Chicoki N."/>
            <person name="Fauchery L."/>
            <person name="Kohler A."/>
            <person name="Kuo A."/>
            <person name="Labutti K."/>
            <person name="Pangilinan J."/>
            <person name="Lipzen A."/>
            <person name="Riley R."/>
            <person name="Andreopoulos W."/>
            <person name="He G."/>
            <person name="Johnson J."/>
            <person name="Barry K.W."/>
            <person name="Grigoriev I.V."/>
            <person name="Nagy L."/>
            <person name="Hibbett D."/>
            <person name="Henrissat B."/>
            <person name="Matheny P.B."/>
            <person name="Labbe J."/>
            <person name="Martin F."/>
        </authorList>
    </citation>
    <scope>NUCLEOTIDE SEQUENCE</scope>
    <source>
        <strain evidence="1">EC-137</strain>
    </source>
</reference>
<dbReference type="EMBL" id="MU273534">
    <property type="protein sequence ID" value="KAI0032846.1"/>
    <property type="molecule type" value="Genomic_DNA"/>
</dbReference>
<reference evidence="1" key="2">
    <citation type="journal article" date="2022" name="New Phytol.">
        <title>Evolutionary transition to the ectomycorrhizal habit in the genomes of a hyperdiverse lineage of mushroom-forming fungi.</title>
        <authorList>
            <person name="Looney B."/>
            <person name="Miyauchi S."/>
            <person name="Morin E."/>
            <person name="Drula E."/>
            <person name="Courty P.E."/>
            <person name="Kohler A."/>
            <person name="Kuo A."/>
            <person name="LaButti K."/>
            <person name="Pangilinan J."/>
            <person name="Lipzen A."/>
            <person name="Riley R."/>
            <person name="Andreopoulos W."/>
            <person name="He G."/>
            <person name="Johnson J."/>
            <person name="Nolan M."/>
            <person name="Tritt A."/>
            <person name="Barry K.W."/>
            <person name="Grigoriev I.V."/>
            <person name="Nagy L.G."/>
            <person name="Hibbett D."/>
            <person name="Henrissat B."/>
            <person name="Matheny P.B."/>
            <person name="Labbe J."/>
            <person name="Martin F.M."/>
        </authorList>
    </citation>
    <scope>NUCLEOTIDE SEQUENCE</scope>
    <source>
        <strain evidence="1">EC-137</strain>
    </source>
</reference>
<keyword evidence="2" id="KW-1185">Reference proteome</keyword>
<evidence type="ECO:0000313" key="2">
    <source>
        <dbReference type="Proteomes" id="UP000814128"/>
    </source>
</evidence>
<proteinExistence type="predicted"/>
<sequence>MEHHVSGTQQTTDQSDYFDALFGAGNSQGHVADAASGRGNGGRLSPTAVGAYAPNPRLQPPPPMSSLPLDTNFDFLGGIGTLGPSPSPQGAAYNPQLVLQQRLKLNQLQQLQLQNQILQHQVRPRRRTRLARAAILMDSQLEMLSSQSQAGSPMDVDSRQKTPNQQQAPQQPPSQQQQQQQHYGLPTPLNSTEIHAQPSADFVSPMALSYMDTTQFRPTDSGPHSHTPLPPPDLPLHPQHASLAGAHSAPANLVFNTAPPVPLPSPSDLGDFDLSPLTSPWIEAYKHSETPQQARSGKRTASPAEDEAARYVRARPSPALQAVGASARQPRRGTKSASSTPLMRSTRRGNSRTGADGIVGDSPSPVDLSMPPPAPPSGFSPPQAQPQQLHELGAVSITPVTPASMMNLGRLGGLGGGSPDAGGRTTRRRGSTAAATSAGKKAGSAPLVSPSLKPILPAGGMSSQPAPGSGIGASSGAMPVPALRKTSHKAAEQKRRDSLKTTFDELRGLLPPIPLPSEDGFGDEPILPGAMPPRGPPRGATDGPNRGISKLQLLRCGNDYIRHLKGQVGRRDEEVGRLRSEVARLRGVVGPERWQTEEGEEIDLDRDLDEGEGGAGPWKRSSTQPLEEDGEEDGAD</sequence>
<dbReference type="Proteomes" id="UP000814128">
    <property type="component" value="Unassembled WGS sequence"/>
</dbReference>
<evidence type="ECO:0000313" key="1">
    <source>
        <dbReference type="EMBL" id="KAI0032846.1"/>
    </source>
</evidence>
<name>A0ACB8QLZ8_9AGAM</name>
<protein>
    <submittedName>
        <fullName evidence="1">Uncharacterized protein</fullName>
    </submittedName>
</protein>
<organism evidence="1 2">
    <name type="scientific">Vararia minispora EC-137</name>
    <dbReference type="NCBI Taxonomy" id="1314806"/>
    <lineage>
        <taxon>Eukaryota</taxon>
        <taxon>Fungi</taxon>
        <taxon>Dikarya</taxon>
        <taxon>Basidiomycota</taxon>
        <taxon>Agaricomycotina</taxon>
        <taxon>Agaricomycetes</taxon>
        <taxon>Russulales</taxon>
        <taxon>Lachnocladiaceae</taxon>
        <taxon>Vararia</taxon>
    </lineage>
</organism>
<gene>
    <name evidence="1" type="ORF">K488DRAFT_85444</name>
</gene>
<comment type="caution">
    <text evidence="1">The sequence shown here is derived from an EMBL/GenBank/DDBJ whole genome shotgun (WGS) entry which is preliminary data.</text>
</comment>
<accession>A0ACB8QLZ8</accession>